<dbReference type="AlphaFoldDB" id="A0AAE3LFZ7"/>
<dbReference type="SUPFAM" id="SSF52540">
    <property type="entry name" value="P-loop containing nucleoside triphosphate hydrolases"/>
    <property type="match status" value="1"/>
</dbReference>
<dbReference type="RefSeq" id="WP_315909832.1">
    <property type="nucleotide sequence ID" value="NZ_JAOPKC010000020.1"/>
</dbReference>
<comment type="caution">
    <text evidence="2">The sequence shown here is derived from an EMBL/GenBank/DDBJ whole genome shotgun (WGS) entry which is preliminary data.</text>
</comment>
<proteinExistence type="predicted"/>
<keyword evidence="2" id="KW-0547">Nucleotide-binding</keyword>
<organism evidence="2 4">
    <name type="scientific">Halapricum hydrolyticum</name>
    <dbReference type="NCBI Taxonomy" id="2979991"/>
    <lineage>
        <taxon>Archaea</taxon>
        <taxon>Methanobacteriati</taxon>
        <taxon>Methanobacteriota</taxon>
        <taxon>Stenosarchaea group</taxon>
        <taxon>Halobacteria</taxon>
        <taxon>Halobacteriales</taxon>
        <taxon>Haloarculaceae</taxon>
        <taxon>Halapricum</taxon>
    </lineage>
</organism>
<gene>
    <name evidence="2" type="ORF">OB914_14415</name>
    <name evidence="1" type="ORF">OB916_13580</name>
</gene>
<protein>
    <submittedName>
        <fullName evidence="2">ATP-binding protein</fullName>
    </submittedName>
</protein>
<keyword evidence="3" id="KW-1185">Reference proteome</keyword>
<dbReference type="Proteomes" id="UP001208186">
    <property type="component" value="Unassembled WGS sequence"/>
</dbReference>
<keyword evidence="2" id="KW-0067">ATP-binding</keyword>
<dbReference type="EMBL" id="JAOPKD010000020">
    <property type="protein sequence ID" value="MCU4728147.1"/>
    <property type="molecule type" value="Genomic_DNA"/>
</dbReference>
<dbReference type="EMBL" id="JAOPKC010000020">
    <property type="protein sequence ID" value="MCU4719080.1"/>
    <property type="molecule type" value="Genomic_DNA"/>
</dbReference>
<reference evidence="2" key="1">
    <citation type="submission" date="2023-02" db="EMBL/GenBank/DDBJ databases">
        <title>Enrichment on poylsaccharides allowed isolation of novel metabolic and taxonomic groups of Haloarchaea.</title>
        <authorList>
            <person name="Sorokin D.Y."/>
            <person name="Elcheninov A.G."/>
            <person name="Khizhniak T.V."/>
            <person name="Kolganova T.V."/>
            <person name="Kublanov I.V."/>
        </authorList>
    </citation>
    <scope>NUCLEOTIDE SEQUENCE</scope>
    <source>
        <strain evidence="1 3">HArc-curdl5-1</strain>
        <strain evidence="2">HArc-curdl7</strain>
    </source>
</reference>
<dbReference type="InterPro" id="IPR027417">
    <property type="entry name" value="P-loop_NTPase"/>
</dbReference>
<evidence type="ECO:0000313" key="1">
    <source>
        <dbReference type="EMBL" id="MCU4719080.1"/>
    </source>
</evidence>
<sequence length="1262" mass="142369">MVDPVSISASLLAGQAVNYLKSKGKKAKFMADAIDNAGNRLEDRHKGLDVDAFLDVFTKAEIEEAVQEFDAGADPITAEEIADAINADEINADVSTEELIEEFLDLLEQEVSADPAIGNKILTNHTQRIHDLATELDEGQEDVLLGIQEIKGQVRESAENKGYEVFQSVENYYDLQLQGDHPNERYDLPFYGRHDEIAAFIQFVESDRNVLIVTGPTGIGKTRLVVEGSLRVQTSHPDWQVYTTDLLAGNIDEGLSELDLEQEDGVMLFVDDARDTDQVDRMFDLADKHRDQVKLVFTERPYFVEHLQENAGRFSLSYSQQELRPINTEDLKDFIRDSYDITAPTTLDWIAHISEGRPQIAHLVADALASEDDLVDDPIAESEDIHNSVFMDAIAPLKDAAADRQFGDPQKIESYVEYLAAVGRLDTSDDDFMDAFRNALDLSSDVEARYRNLLTETQGLVYERGQFLEIQPDVLREYLVFDTFFDGSARDFKAEVYDRFGQFTEDEQASTLLAVNHRYGWRGAGRIVEEILAEHRDQMEEYSVSRRVNLLRDYSFLGSAKPVYGIDLVDAAVPDEASDLDEDDGLSRVIVKAPSPVGNLCLAANSILHRALLREPKAATERLIEIANTFSDQGAVADDAIQKLRQELEPGLQASPAAQKQVVEALRPYLLNRELASGLKRELIDVVGVVSNVRIHDFSLDPVDRSTMRTRTGPIRITEDRQNLRLAVIDLLIDVVEAEDDADLQREVVDSLTGFYQSQTEYYYAHDVVYNEEELDRIYEFAIDFVADDGDLQCIQTLSKLDAPDHKGALGIEEQVERLRSLLDEHSGYQLMNKMNPKTVGRGLEERDEEIREFLREREDVTRDMEEVVEIVESIPNQSFTRFFQLLGEEHPETGINLIKNPEPSIMGYLPNIVFGVCVAQPESGKGLVTEFIAEGQIELTCAGLRAIDSDDHVFVVEQIETLLDENAPYDPEFVSNVARVVHGQWDDNQDWIQSVILRLFENARTLTTQAVDNLLLPLPLHDDEQVQAVEDDILFAVLAYAEEQGNLSNESHDVSLAVAETAARYPDRFVEFCLKRCENEYAGTALLPPHLDIDTERMRTADEYDQAVEQLINLILDTDGYHPLLFNDLSAVFPTRDIADHLISEISGCSDEQLVRVIQYCRQFAMTEPIADLYLAIMEDGVGDIRDAESIKNCILAAISTDPTASIAFASADMEGRKERELETLQEWQDDHEREIGVKRFADEAEQYIRDDIERMKNFVQ</sequence>
<accession>A0AAE3LFZ7</accession>
<evidence type="ECO:0000313" key="2">
    <source>
        <dbReference type="EMBL" id="MCU4728147.1"/>
    </source>
</evidence>
<name>A0AAE3LFZ7_9EURY</name>
<dbReference type="GO" id="GO:0005524">
    <property type="term" value="F:ATP binding"/>
    <property type="evidence" value="ECO:0007669"/>
    <property type="project" value="UniProtKB-KW"/>
</dbReference>
<evidence type="ECO:0000313" key="4">
    <source>
        <dbReference type="Proteomes" id="UP001209746"/>
    </source>
</evidence>
<evidence type="ECO:0000313" key="3">
    <source>
        <dbReference type="Proteomes" id="UP001208186"/>
    </source>
</evidence>
<dbReference type="Proteomes" id="UP001209746">
    <property type="component" value="Unassembled WGS sequence"/>
</dbReference>